<dbReference type="Pfam" id="PF00293">
    <property type="entry name" value="NUDIX"/>
    <property type="match status" value="1"/>
</dbReference>
<proteinExistence type="predicted"/>
<evidence type="ECO:0000259" key="2">
    <source>
        <dbReference type="PROSITE" id="PS51462"/>
    </source>
</evidence>
<dbReference type="InterPro" id="IPR000086">
    <property type="entry name" value="NUDIX_hydrolase_dom"/>
</dbReference>
<dbReference type="PROSITE" id="PS51462">
    <property type="entry name" value="NUDIX"/>
    <property type="match status" value="1"/>
</dbReference>
<dbReference type="GO" id="GO:0004081">
    <property type="term" value="F:bis(5'-nucleosyl)-tetraphosphatase (asymmetrical) activity"/>
    <property type="evidence" value="ECO:0007669"/>
    <property type="project" value="TreeGrafter"/>
</dbReference>
<dbReference type="EMBL" id="SGPJ01000110">
    <property type="protein sequence ID" value="THG98625.1"/>
    <property type="molecule type" value="Genomic_DNA"/>
</dbReference>
<dbReference type="GO" id="GO:0006754">
    <property type="term" value="P:ATP biosynthetic process"/>
    <property type="evidence" value="ECO:0007669"/>
    <property type="project" value="TreeGrafter"/>
</dbReference>
<dbReference type="PANTHER" id="PTHR21340:SF0">
    <property type="entry name" value="BIS(5'-NUCLEOSYL)-TETRAPHOSPHATASE [ASYMMETRICAL]"/>
    <property type="match status" value="1"/>
</dbReference>
<protein>
    <recommendedName>
        <fullName evidence="2">Nudix hydrolase domain-containing protein</fullName>
    </recommendedName>
</protein>
<dbReference type="InterPro" id="IPR015797">
    <property type="entry name" value="NUDIX_hydrolase-like_dom_sf"/>
</dbReference>
<feature type="domain" description="Nudix hydrolase" evidence="2">
    <location>
        <begin position="15"/>
        <end position="176"/>
    </location>
</feature>
<accession>A0A4S4KJN5</accession>
<evidence type="ECO:0000256" key="1">
    <source>
        <dbReference type="ARBA" id="ARBA00022801"/>
    </source>
</evidence>
<keyword evidence="1" id="KW-0378">Hydrolase</keyword>
<evidence type="ECO:0000313" key="3">
    <source>
        <dbReference type="EMBL" id="THG98625.1"/>
    </source>
</evidence>
<evidence type="ECO:0000313" key="4">
    <source>
        <dbReference type="Proteomes" id="UP000309038"/>
    </source>
</evidence>
<dbReference type="Proteomes" id="UP000309038">
    <property type="component" value="Unassembled WGS sequence"/>
</dbReference>
<reference evidence="3 4" key="1">
    <citation type="submission" date="2019-02" db="EMBL/GenBank/DDBJ databases">
        <title>Genome sequencing of the rare red list fungi Phlebia centrifuga.</title>
        <authorList>
            <person name="Buettner E."/>
            <person name="Kellner H."/>
        </authorList>
    </citation>
    <scope>NUCLEOTIDE SEQUENCE [LARGE SCALE GENOMIC DNA]</scope>
    <source>
        <strain evidence="3 4">DSM 108282</strain>
    </source>
</reference>
<name>A0A4S4KJN5_9APHY</name>
<dbReference type="InterPro" id="IPR051325">
    <property type="entry name" value="Nudix_hydrolase_domain"/>
</dbReference>
<dbReference type="AlphaFoldDB" id="A0A4S4KJN5"/>
<organism evidence="3 4">
    <name type="scientific">Hermanssonia centrifuga</name>
    <dbReference type="NCBI Taxonomy" id="98765"/>
    <lineage>
        <taxon>Eukaryota</taxon>
        <taxon>Fungi</taxon>
        <taxon>Dikarya</taxon>
        <taxon>Basidiomycota</taxon>
        <taxon>Agaricomycotina</taxon>
        <taxon>Agaricomycetes</taxon>
        <taxon>Polyporales</taxon>
        <taxon>Meruliaceae</taxon>
        <taxon>Hermanssonia</taxon>
    </lineage>
</organism>
<keyword evidence="4" id="KW-1185">Reference proteome</keyword>
<gene>
    <name evidence="3" type="ORF">EW026_g3575</name>
</gene>
<dbReference type="GO" id="GO:0006167">
    <property type="term" value="P:AMP biosynthetic process"/>
    <property type="evidence" value="ECO:0007669"/>
    <property type="project" value="TreeGrafter"/>
</dbReference>
<dbReference type="InterPro" id="IPR020084">
    <property type="entry name" value="NUDIX_hydrolase_CS"/>
</dbReference>
<comment type="caution">
    <text evidence="3">The sequence shown here is derived from an EMBL/GenBank/DDBJ whole genome shotgun (WGS) entry which is preliminary data.</text>
</comment>
<dbReference type="PANTHER" id="PTHR21340">
    <property type="entry name" value="DIADENOSINE 5,5-P1,P4-TETRAPHOSPHATE PYROPHOSPHOHYDROLASE MUTT"/>
    <property type="match status" value="1"/>
</dbReference>
<dbReference type="PROSITE" id="PS00893">
    <property type="entry name" value="NUDIX_BOX"/>
    <property type="match status" value="1"/>
</dbReference>
<dbReference type="SUPFAM" id="SSF55811">
    <property type="entry name" value="Nudix"/>
    <property type="match status" value="1"/>
</dbReference>
<sequence>MANLFHGSSTHLAGNFVISAGSVLCRRVAETDELQICLIYQRKRKQWLLPKGRKDCGESIEAAALRETYEETGYLCELVPLRMPTRATTPADQRNAVAIRDDCSEPMAVSVQERGKKGFKVIWWYVSRLKGGADKVEGTQMESEDYESQFVEASSAVKRLSLRQHHDIAAQALELVLSTETAEGKKII</sequence>
<dbReference type="Gene3D" id="3.90.79.10">
    <property type="entry name" value="Nucleoside Triphosphate Pyrophosphohydrolase"/>
    <property type="match status" value="1"/>
</dbReference>